<dbReference type="PANTHER" id="PTHR45586">
    <property type="entry name" value="TPR REPEAT-CONTAINING PROTEIN PA4667"/>
    <property type="match status" value="1"/>
</dbReference>
<dbReference type="InterPro" id="IPR051012">
    <property type="entry name" value="CellSynth/LPSAsmb/PSIAsmb"/>
</dbReference>
<dbReference type="OrthoDB" id="1949098at2"/>
<comment type="caution">
    <text evidence="4">The sequence shown here is derived from an EMBL/GenBank/DDBJ whole genome shotgun (WGS) entry which is preliminary data.</text>
</comment>
<dbReference type="Gene3D" id="1.25.40.10">
    <property type="entry name" value="Tetratricopeptide repeat domain"/>
    <property type="match status" value="2"/>
</dbReference>
<proteinExistence type="predicted"/>
<keyword evidence="3" id="KW-1133">Transmembrane helix</keyword>
<dbReference type="InterPro" id="IPR011990">
    <property type="entry name" value="TPR-like_helical_dom_sf"/>
</dbReference>
<dbReference type="InterPro" id="IPR019734">
    <property type="entry name" value="TPR_rpt"/>
</dbReference>
<gene>
    <name evidence="4" type="ORF">U732_3173</name>
</gene>
<keyword evidence="3" id="KW-0472">Membrane</keyword>
<sequence length="564" mass="65505">MNNKLYNKRNIIILVIGVVLAIIAIIAFNNINNLKEEKIEANNYFYTSKYDEAIDKYKSIGKRENKSPLWDAKISEVYLLKRDIENANKYMEEAIKKEDKTGDAQSIILNNKFNIIKDKLAEGKIEKKDSEIIEKDGEELLKKYSGNKQINKTMFLIYMVNNNYDKAKSIVDNYPVLEGSAYDLAEKSRMYMILNKTEEGLSTLKAAYDLDKNEIKIYDVIYESYEENKTLLNDIIKLNEKNKEDLCYKLWLAKIYSIEESKNKGKQIINEVISEVKDSKDFLVARLLEVSILDNNKEYDKAEEKLNILLTDYPKDYRVDNAAAWHYFNKKNFDMALKYGEKSLNGNPSYVDNYVNLIPNILKAIGEPNSSEPYFHYAAYKEPYNSSIYISKAIYDWYSNNDSISAVKNFKVAQILKPNITDFKYQTALIYLSNHSYNEAINILKTCIKENDKSIKYHRTLGTAYLISKNTKEALNEIKISYSLDQKDILTLNNAGCYYITVDGDLERAFENLDAAYKGLKDSDDDYTRTTIKENYNKIVDLKNKYANGKDNEILQIPDFVMFY</sequence>
<feature type="transmembrane region" description="Helical" evidence="3">
    <location>
        <begin position="12"/>
        <end position="31"/>
    </location>
</feature>
<dbReference type="PANTHER" id="PTHR45586:SF1">
    <property type="entry name" value="LIPOPOLYSACCHARIDE ASSEMBLY PROTEIN B"/>
    <property type="match status" value="1"/>
</dbReference>
<keyword evidence="1" id="KW-0677">Repeat</keyword>
<protein>
    <submittedName>
        <fullName evidence="4">TPR repeat family protein</fullName>
    </submittedName>
</protein>
<dbReference type="RefSeq" id="WP_039631665.1">
    <property type="nucleotide sequence ID" value="NZ_AYSO01000014.1"/>
</dbReference>
<dbReference type="SMART" id="SM00028">
    <property type="entry name" value="TPR"/>
    <property type="match status" value="4"/>
</dbReference>
<evidence type="ECO:0000313" key="4">
    <source>
        <dbReference type="EMBL" id="KIE47655.1"/>
    </source>
</evidence>
<keyword evidence="2" id="KW-0802">TPR repeat</keyword>
<name>A0A0C1UK42_9CLOT</name>
<accession>A0A0C1UK42</accession>
<reference evidence="4 5" key="1">
    <citation type="journal article" date="2015" name="Infect. Genet. Evol.">
        <title>Genomic sequences of six botulinum neurotoxin-producing strains representing three clostridial species illustrate the mobility and diversity of botulinum neurotoxin genes.</title>
        <authorList>
            <person name="Smith T.J."/>
            <person name="Hill K.K."/>
            <person name="Xie G."/>
            <person name="Foley B.T."/>
            <person name="Williamson C.H."/>
            <person name="Foster J.T."/>
            <person name="Johnson S.L."/>
            <person name="Chertkov O."/>
            <person name="Teshima H."/>
            <person name="Gibbons H.S."/>
            <person name="Johnsky L.A."/>
            <person name="Karavis M.A."/>
            <person name="Smith L.A."/>
        </authorList>
    </citation>
    <scope>NUCLEOTIDE SEQUENCE [LARGE SCALE GENOMIC DNA]</scope>
    <source>
        <strain evidence="4 5">CDC 2741</strain>
    </source>
</reference>
<dbReference type="SUPFAM" id="SSF48452">
    <property type="entry name" value="TPR-like"/>
    <property type="match status" value="3"/>
</dbReference>
<evidence type="ECO:0000256" key="1">
    <source>
        <dbReference type="ARBA" id="ARBA00022737"/>
    </source>
</evidence>
<keyword evidence="5" id="KW-1185">Reference proteome</keyword>
<keyword evidence="3" id="KW-0812">Transmembrane</keyword>
<evidence type="ECO:0000256" key="3">
    <source>
        <dbReference type="SAM" id="Phobius"/>
    </source>
</evidence>
<evidence type="ECO:0000313" key="5">
    <source>
        <dbReference type="Proteomes" id="UP000031366"/>
    </source>
</evidence>
<dbReference type="Proteomes" id="UP000031366">
    <property type="component" value="Unassembled WGS sequence"/>
</dbReference>
<dbReference type="EMBL" id="AYSO01000014">
    <property type="protein sequence ID" value="KIE47655.1"/>
    <property type="molecule type" value="Genomic_DNA"/>
</dbReference>
<dbReference type="STRING" id="29341.RSJ17_09530"/>
<organism evidence="4 5">
    <name type="scientific">Clostridium argentinense CDC 2741</name>
    <dbReference type="NCBI Taxonomy" id="1418104"/>
    <lineage>
        <taxon>Bacteria</taxon>
        <taxon>Bacillati</taxon>
        <taxon>Bacillota</taxon>
        <taxon>Clostridia</taxon>
        <taxon>Eubacteriales</taxon>
        <taxon>Clostridiaceae</taxon>
        <taxon>Clostridium</taxon>
    </lineage>
</organism>
<evidence type="ECO:0000256" key="2">
    <source>
        <dbReference type="ARBA" id="ARBA00022803"/>
    </source>
</evidence>
<dbReference type="AlphaFoldDB" id="A0A0C1UK42"/>